<dbReference type="InterPro" id="IPR000504">
    <property type="entry name" value="RRM_dom"/>
</dbReference>
<dbReference type="GO" id="GO:1901259">
    <property type="term" value="P:chloroplast rRNA processing"/>
    <property type="evidence" value="ECO:0007669"/>
    <property type="project" value="TreeGrafter"/>
</dbReference>
<reference evidence="5" key="1">
    <citation type="journal article" date="2022" name="Plant J.">
        <title>Strategies of tolerance reflected in two North American maple genomes.</title>
        <authorList>
            <person name="McEvoy S.L."/>
            <person name="Sezen U.U."/>
            <person name="Trouern-Trend A."/>
            <person name="McMahon S.M."/>
            <person name="Schaberg P.G."/>
            <person name="Yang J."/>
            <person name="Wegrzyn J.L."/>
            <person name="Swenson N.G."/>
        </authorList>
    </citation>
    <scope>NUCLEOTIDE SEQUENCE</scope>
    <source>
        <strain evidence="5">NS2018</strain>
    </source>
</reference>
<accession>A0AA39S1E9</accession>
<protein>
    <recommendedName>
        <fullName evidence="4">RRM domain-containing protein</fullName>
    </recommendedName>
</protein>
<dbReference type="PANTHER" id="PTHR48025:SF4">
    <property type="entry name" value="SMALL RIBOSOMAL SUBUNIT PROTEIN CS22"/>
    <property type="match status" value="1"/>
</dbReference>
<dbReference type="SMART" id="SM00360">
    <property type="entry name" value="RRM"/>
    <property type="match status" value="2"/>
</dbReference>
<keyword evidence="1 2" id="KW-0694">RNA-binding</keyword>
<dbReference type="Gene3D" id="3.30.70.330">
    <property type="match status" value="2"/>
</dbReference>
<comment type="caution">
    <text evidence="5">The sequence shown here is derived from an EMBL/GenBank/DDBJ whole genome shotgun (WGS) entry which is preliminary data.</text>
</comment>
<dbReference type="AlphaFoldDB" id="A0AA39S1E9"/>
<dbReference type="EMBL" id="JAUESC010000382">
    <property type="protein sequence ID" value="KAK0586612.1"/>
    <property type="molecule type" value="Genomic_DNA"/>
</dbReference>
<feature type="domain" description="RRM" evidence="4">
    <location>
        <begin position="142"/>
        <end position="231"/>
    </location>
</feature>
<dbReference type="InterPro" id="IPR035979">
    <property type="entry name" value="RBD_domain_sf"/>
</dbReference>
<evidence type="ECO:0000313" key="6">
    <source>
        <dbReference type="Proteomes" id="UP001168877"/>
    </source>
</evidence>
<evidence type="ECO:0000256" key="3">
    <source>
        <dbReference type="SAM" id="MobiDB-lite"/>
    </source>
</evidence>
<dbReference type="GO" id="GO:0003729">
    <property type="term" value="F:mRNA binding"/>
    <property type="evidence" value="ECO:0007669"/>
    <property type="project" value="TreeGrafter"/>
</dbReference>
<proteinExistence type="predicted"/>
<dbReference type="PANTHER" id="PTHR48025">
    <property type="entry name" value="OS02G0815200 PROTEIN"/>
    <property type="match status" value="1"/>
</dbReference>
<keyword evidence="6" id="KW-1185">Reference proteome</keyword>
<dbReference type="Pfam" id="PF00076">
    <property type="entry name" value="RRM_1"/>
    <property type="match status" value="2"/>
</dbReference>
<dbReference type="PROSITE" id="PS50102">
    <property type="entry name" value="RRM"/>
    <property type="match status" value="2"/>
</dbReference>
<evidence type="ECO:0000256" key="1">
    <source>
        <dbReference type="ARBA" id="ARBA00022884"/>
    </source>
</evidence>
<reference evidence="5" key="2">
    <citation type="submission" date="2023-06" db="EMBL/GenBank/DDBJ databases">
        <authorList>
            <person name="Swenson N.G."/>
            <person name="Wegrzyn J.L."/>
            <person name="Mcevoy S.L."/>
        </authorList>
    </citation>
    <scope>NUCLEOTIDE SEQUENCE</scope>
    <source>
        <strain evidence="5">NS2018</strain>
        <tissue evidence="5">Leaf</tissue>
    </source>
</reference>
<evidence type="ECO:0000313" key="5">
    <source>
        <dbReference type="EMBL" id="KAK0586612.1"/>
    </source>
</evidence>
<dbReference type="InterPro" id="IPR050502">
    <property type="entry name" value="Euk_RNA-bind_prot"/>
</dbReference>
<feature type="domain" description="RRM" evidence="4">
    <location>
        <begin position="73"/>
        <end position="137"/>
    </location>
</feature>
<feature type="region of interest" description="Disordered" evidence="3">
    <location>
        <begin position="330"/>
        <end position="350"/>
    </location>
</feature>
<gene>
    <name evidence="5" type="ORF">LWI29_009670</name>
</gene>
<evidence type="ECO:0000259" key="4">
    <source>
        <dbReference type="PROSITE" id="PS50102"/>
    </source>
</evidence>
<name>A0AA39S1E9_ACESA</name>
<dbReference type="Proteomes" id="UP001168877">
    <property type="component" value="Unassembled WGS sequence"/>
</dbReference>
<dbReference type="GO" id="GO:0009535">
    <property type="term" value="C:chloroplast thylakoid membrane"/>
    <property type="evidence" value="ECO:0007669"/>
    <property type="project" value="TreeGrafter"/>
</dbReference>
<dbReference type="InterPro" id="IPR012677">
    <property type="entry name" value="Nucleotide-bd_a/b_plait_sf"/>
</dbReference>
<organism evidence="5 6">
    <name type="scientific">Acer saccharum</name>
    <name type="common">Sugar maple</name>
    <dbReference type="NCBI Taxonomy" id="4024"/>
    <lineage>
        <taxon>Eukaryota</taxon>
        <taxon>Viridiplantae</taxon>
        <taxon>Streptophyta</taxon>
        <taxon>Embryophyta</taxon>
        <taxon>Tracheophyta</taxon>
        <taxon>Spermatophyta</taxon>
        <taxon>Magnoliopsida</taxon>
        <taxon>eudicotyledons</taxon>
        <taxon>Gunneridae</taxon>
        <taxon>Pentapetalae</taxon>
        <taxon>rosids</taxon>
        <taxon>malvids</taxon>
        <taxon>Sapindales</taxon>
        <taxon>Sapindaceae</taxon>
        <taxon>Hippocastanoideae</taxon>
        <taxon>Acereae</taxon>
        <taxon>Acer</taxon>
    </lineage>
</organism>
<evidence type="ECO:0000256" key="2">
    <source>
        <dbReference type="PROSITE-ProRule" id="PRU00176"/>
    </source>
</evidence>
<sequence>MASMSSSLIISPQNLFSAKTHLTFQSKQPTLVTFKQTGSYNHLKLTNNGCSTTRLFAAVAEEASVDTSSEAARRLYIGNIPRTVDNGELTKIVEEHGVVEEAEVMYDKYSGRSCRFAFVTMKTVEDANAAIEKLNGTISFLLYVFLTKCKIGQITSESLESFFSDKGKVVSAKVSRVPGTSKSSGFGFVTFSSEEEAGAAISSFNDSIELCSLKSQCIENVRAPSVRRAFTNLHLNLPEHAAQAPIHSITLPERFDLDALELDDYMYDDGHDYHLRIQEDITLTDQMPTGGDVYVAIPVDEVQPGVSPMEEDTLPPFQGIGPNETEVINETVEAEDPGASSPKEVPGPSN</sequence>
<dbReference type="SUPFAM" id="SSF54928">
    <property type="entry name" value="RNA-binding domain, RBD"/>
    <property type="match status" value="1"/>
</dbReference>